<dbReference type="RefSeq" id="WP_378997773.1">
    <property type="nucleotide sequence ID" value="NZ_JBHSMT010000021.1"/>
</dbReference>
<dbReference type="PANTHER" id="PTHR33794">
    <property type="entry name" value="BACILLOLYSIN"/>
    <property type="match status" value="1"/>
</dbReference>
<evidence type="ECO:0000259" key="14">
    <source>
        <dbReference type="Pfam" id="PF03413"/>
    </source>
</evidence>
<comment type="subcellular location">
    <subcellularLocation>
        <location evidence="10">Secreted</location>
    </subcellularLocation>
</comment>
<keyword evidence="8 10" id="KW-0482">Metalloprotease</keyword>
<dbReference type="CDD" id="cd09597">
    <property type="entry name" value="M4_TLP"/>
    <property type="match status" value="1"/>
</dbReference>
<reference evidence="17" key="1">
    <citation type="journal article" date="2019" name="Int. J. Syst. Evol. Microbiol.">
        <title>The Global Catalogue of Microorganisms (GCM) 10K type strain sequencing project: providing services to taxonomists for standard genome sequencing and annotation.</title>
        <authorList>
            <consortium name="The Broad Institute Genomics Platform"/>
            <consortium name="The Broad Institute Genome Sequencing Center for Infectious Disease"/>
            <person name="Wu L."/>
            <person name="Ma J."/>
        </authorList>
    </citation>
    <scope>NUCLEOTIDE SEQUENCE [LARGE SCALE GENOMIC DNA]</scope>
    <source>
        <strain evidence="17">JCM 17066</strain>
    </source>
</reference>
<dbReference type="Gene3D" id="3.10.450.490">
    <property type="match status" value="1"/>
</dbReference>
<dbReference type="Gene3D" id="3.10.170.10">
    <property type="match status" value="1"/>
</dbReference>
<evidence type="ECO:0000256" key="6">
    <source>
        <dbReference type="ARBA" id="ARBA00022801"/>
    </source>
</evidence>
<dbReference type="Proteomes" id="UP001596045">
    <property type="component" value="Unassembled WGS sequence"/>
</dbReference>
<feature type="domain" description="Peptidase M4" evidence="12">
    <location>
        <begin position="259"/>
        <end position="401"/>
    </location>
</feature>
<protein>
    <recommendedName>
        <fullName evidence="10">Neutral metalloproteinase</fullName>
        <ecNumber evidence="10">3.4.24.-</ecNumber>
    </recommendedName>
</protein>
<evidence type="ECO:0000259" key="15">
    <source>
        <dbReference type="Pfam" id="PF07504"/>
    </source>
</evidence>
<comment type="similarity">
    <text evidence="2 10">Belongs to the peptidase M4 family.</text>
</comment>
<keyword evidence="10" id="KW-0964">Secreted</keyword>
<dbReference type="InterPro" id="IPR023612">
    <property type="entry name" value="Peptidase_M4"/>
</dbReference>
<keyword evidence="4" id="KW-0479">Metal-binding</keyword>
<evidence type="ECO:0000256" key="11">
    <source>
        <dbReference type="SAM" id="MobiDB-lite"/>
    </source>
</evidence>
<accession>A0ABW0M910</accession>
<evidence type="ECO:0000256" key="2">
    <source>
        <dbReference type="ARBA" id="ARBA00009388"/>
    </source>
</evidence>
<dbReference type="EC" id="3.4.24.-" evidence="10"/>
<evidence type="ECO:0000256" key="5">
    <source>
        <dbReference type="ARBA" id="ARBA00022729"/>
    </source>
</evidence>
<evidence type="ECO:0000256" key="3">
    <source>
        <dbReference type="ARBA" id="ARBA00022670"/>
    </source>
</evidence>
<dbReference type="InterPro" id="IPR011096">
    <property type="entry name" value="FTP_domain"/>
</dbReference>
<dbReference type="Pfam" id="PF02868">
    <property type="entry name" value="Peptidase_M4_C"/>
    <property type="match status" value="1"/>
</dbReference>
<organism evidence="16 17">
    <name type="scientific">Paraherbaspirillum soli</name>
    <dbReference type="NCBI Taxonomy" id="631222"/>
    <lineage>
        <taxon>Bacteria</taxon>
        <taxon>Pseudomonadati</taxon>
        <taxon>Pseudomonadota</taxon>
        <taxon>Betaproteobacteria</taxon>
        <taxon>Burkholderiales</taxon>
        <taxon>Oxalobacteraceae</taxon>
        <taxon>Paraherbaspirillum</taxon>
    </lineage>
</organism>
<evidence type="ECO:0000313" key="16">
    <source>
        <dbReference type="EMBL" id="MFC5474664.1"/>
    </source>
</evidence>
<comment type="cofactor">
    <cofactor evidence="1 10">
        <name>Zn(2+)</name>
        <dbReference type="ChEBI" id="CHEBI:29105"/>
    </cofactor>
</comment>
<dbReference type="EMBL" id="JBHSMT010000021">
    <property type="protein sequence ID" value="MFC5474664.1"/>
    <property type="molecule type" value="Genomic_DNA"/>
</dbReference>
<evidence type="ECO:0000313" key="17">
    <source>
        <dbReference type="Proteomes" id="UP001596045"/>
    </source>
</evidence>
<dbReference type="InterPro" id="IPR050728">
    <property type="entry name" value="Zinc_Metalloprotease_M4"/>
</dbReference>
<proteinExistence type="inferred from homology"/>
<evidence type="ECO:0000256" key="8">
    <source>
        <dbReference type="ARBA" id="ARBA00023049"/>
    </source>
</evidence>
<dbReference type="Gene3D" id="1.10.390.10">
    <property type="entry name" value="Neutral Protease Domain 2"/>
    <property type="match status" value="1"/>
</dbReference>
<evidence type="ECO:0000259" key="12">
    <source>
        <dbReference type="Pfam" id="PF01447"/>
    </source>
</evidence>
<dbReference type="Pfam" id="PF01447">
    <property type="entry name" value="Peptidase_M4"/>
    <property type="match status" value="1"/>
</dbReference>
<keyword evidence="3 10" id="KW-0645">Protease</keyword>
<keyword evidence="17" id="KW-1185">Reference proteome</keyword>
<feature type="domain" description="PepSY" evidence="14">
    <location>
        <begin position="173"/>
        <end position="242"/>
    </location>
</feature>
<comment type="function">
    <text evidence="10">Extracellular zinc metalloprotease.</text>
</comment>
<evidence type="ECO:0000259" key="13">
    <source>
        <dbReference type="Pfam" id="PF02868"/>
    </source>
</evidence>
<name>A0ABW0M910_9BURK</name>
<feature type="domain" description="Peptidase M4 C-terminal" evidence="13">
    <location>
        <begin position="404"/>
        <end position="548"/>
    </location>
</feature>
<dbReference type="InterPro" id="IPR001570">
    <property type="entry name" value="Peptidase_M4_C_domain"/>
</dbReference>
<evidence type="ECO:0000256" key="4">
    <source>
        <dbReference type="ARBA" id="ARBA00022723"/>
    </source>
</evidence>
<evidence type="ECO:0000256" key="9">
    <source>
        <dbReference type="ARBA" id="ARBA00023145"/>
    </source>
</evidence>
<evidence type="ECO:0000256" key="10">
    <source>
        <dbReference type="RuleBase" id="RU366073"/>
    </source>
</evidence>
<feature type="region of interest" description="Disordered" evidence="11">
    <location>
        <begin position="1"/>
        <end position="20"/>
    </location>
</feature>
<keyword evidence="5" id="KW-0732">Signal</keyword>
<dbReference type="SUPFAM" id="SSF55486">
    <property type="entry name" value="Metalloproteases ('zincins'), catalytic domain"/>
    <property type="match status" value="1"/>
</dbReference>
<dbReference type="PRINTS" id="PR00730">
    <property type="entry name" value="THERMOLYSIN"/>
</dbReference>
<comment type="caution">
    <text evidence="16">The sequence shown here is derived from an EMBL/GenBank/DDBJ whole genome shotgun (WGS) entry which is preliminary data.</text>
</comment>
<feature type="domain" description="FTP" evidence="15">
    <location>
        <begin position="103"/>
        <end position="138"/>
    </location>
</feature>
<gene>
    <name evidence="16" type="ORF">ACFPM8_11940</name>
</gene>
<dbReference type="InterPro" id="IPR013856">
    <property type="entry name" value="Peptidase_M4_domain"/>
</dbReference>
<dbReference type="InterPro" id="IPR027268">
    <property type="entry name" value="Peptidase_M4/M1_CTD_sf"/>
</dbReference>
<dbReference type="Pfam" id="PF07504">
    <property type="entry name" value="FTP"/>
    <property type="match status" value="1"/>
</dbReference>
<dbReference type="Pfam" id="PF03413">
    <property type="entry name" value="PepSY"/>
    <property type="match status" value="1"/>
</dbReference>
<keyword evidence="9" id="KW-0865">Zymogen</keyword>
<dbReference type="PANTHER" id="PTHR33794:SF1">
    <property type="entry name" value="BACILLOLYSIN"/>
    <property type="match status" value="1"/>
</dbReference>
<keyword evidence="6 10" id="KW-0378">Hydrolase</keyword>
<evidence type="ECO:0000256" key="7">
    <source>
        <dbReference type="ARBA" id="ARBA00022833"/>
    </source>
</evidence>
<dbReference type="Gene3D" id="3.10.450.40">
    <property type="match status" value="1"/>
</dbReference>
<dbReference type="InterPro" id="IPR025711">
    <property type="entry name" value="PepSY"/>
</dbReference>
<evidence type="ECO:0000256" key="1">
    <source>
        <dbReference type="ARBA" id="ARBA00001947"/>
    </source>
</evidence>
<keyword evidence="7 10" id="KW-0862">Zinc</keyword>
<sequence>MFHDQIHLIQESEPSDNNESTKLLDLMSRRGICLPISQGESMSTIKHSFASRSFAVLGASCLLPTLASAATPIDVAAMPQARAAYGGSDNGGLKNLPGVNVSDLKPLRSTTLPNGTTVTRYQQYYQGVPVWGEALVEQKPAATVRSAAAGAPRLRGRFIADIANDLPSSKPALTSEQVLAQAKSLRASAYATENDMVELVIKLDKNNVAQLVYRVSFFMPGARPERPHFVIDANTGTVLRQWEGLPRANGYGPGGNQKTGWYWYGPGTKYGPLRVTNDCRMDSGDVVTIDMKNDPEQGKTRTPYQFACPSNNYKPVNGAYSPLNDAHYFGTVAFNMYLDWLQMRPLTKRKFYIRVHPYLDDQDNAFWDGSTATFGDGATRFYPLASALEVVAHELSHGFTEQYSGLIYDGQSGGMNEAFSDIAGAASKYYLTGRDDWESGREIKKGAGALRYMNNPPKDGKSIDHASKYREGMEVHYSSGVYNKAFYLLAKTSGWNTRKAFEVFADANLYYWMPDSTFQQGVCGVLNATQGRGYKSEDAAAAFKKVGVQCQTR</sequence>